<protein>
    <submittedName>
        <fullName evidence="2">Uncharacterized protein</fullName>
    </submittedName>
</protein>
<evidence type="ECO:0000313" key="3">
    <source>
        <dbReference type="Proteomes" id="UP000287651"/>
    </source>
</evidence>
<dbReference type="AlphaFoldDB" id="A0A427ANT6"/>
<comment type="caution">
    <text evidence="2">The sequence shown here is derived from an EMBL/GenBank/DDBJ whole genome shotgun (WGS) entry which is preliminary data.</text>
</comment>
<sequence length="156" mass="16988">MRWIIFFRFPRALPNDPLNRFPRFVFLSPRPHGTTEPIAADASENAEGDMEEKERTAGGSGSNCIAVLASHRTAIVAAFLKKRDGRELETPFNNPSFELRCDGTQRSTVVGTFTRMSGAWHSGPYGGGGRGSLTVTVSFSTTLITSSYGNDKVEGN</sequence>
<dbReference type="Proteomes" id="UP000287651">
    <property type="component" value="Unassembled WGS sequence"/>
</dbReference>
<evidence type="ECO:0000313" key="2">
    <source>
        <dbReference type="EMBL" id="RRT77880.1"/>
    </source>
</evidence>
<feature type="region of interest" description="Disordered" evidence="1">
    <location>
        <begin position="35"/>
        <end position="59"/>
    </location>
</feature>
<gene>
    <name evidence="2" type="ORF">B296_00027989</name>
</gene>
<proteinExistence type="predicted"/>
<evidence type="ECO:0000256" key="1">
    <source>
        <dbReference type="SAM" id="MobiDB-lite"/>
    </source>
</evidence>
<reference evidence="2 3" key="1">
    <citation type="journal article" date="2014" name="Agronomy (Basel)">
        <title>A Draft Genome Sequence for Ensete ventricosum, the Drought-Tolerant Tree Against Hunger.</title>
        <authorList>
            <person name="Harrison J."/>
            <person name="Moore K.A."/>
            <person name="Paszkiewicz K."/>
            <person name="Jones T."/>
            <person name="Grant M."/>
            <person name="Ambacheew D."/>
            <person name="Muzemil S."/>
            <person name="Studholme D.J."/>
        </authorList>
    </citation>
    <scope>NUCLEOTIDE SEQUENCE [LARGE SCALE GENOMIC DNA]</scope>
</reference>
<dbReference type="EMBL" id="AMZH03001816">
    <property type="protein sequence ID" value="RRT77880.1"/>
    <property type="molecule type" value="Genomic_DNA"/>
</dbReference>
<name>A0A427ANT6_ENSVE</name>
<accession>A0A427ANT6</accession>
<organism evidence="2 3">
    <name type="scientific">Ensete ventricosum</name>
    <name type="common">Abyssinian banana</name>
    <name type="synonym">Musa ensete</name>
    <dbReference type="NCBI Taxonomy" id="4639"/>
    <lineage>
        <taxon>Eukaryota</taxon>
        <taxon>Viridiplantae</taxon>
        <taxon>Streptophyta</taxon>
        <taxon>Embryophyta</taxon>
        <taxon>Tracheophyta</taxon>
        <taxon>Spermatophyta</taxon>
        <taxon>Magnoliopsida</taxon>
        <taxon>Liliopsida</taxon>
        <taxon>Zingiberales</taxon>
        <taxon>Musaceae</taxon>
        <taxon>Ensete</taxon>
    </lineage>
</organism>